<protein>
    <recommendedName>
        <fullName evidence="5">THAP-type domain-containing protein</fullName>
    </recommendedName>
</protein>
<dbReference type="InParanoid" id="A0A139WG81"/>
<sequence length="63" mass="7272">MWIKALRREDLTDTKMKYGRICSRHFHSGKPAALKDTTHPDWVPSKNMGYNVTGKKIRKVSAL</sequence>
<dbReference type="GO" id="GO:0008270">
    <property type="term" value="F:zinc ion binding"/>
    <property type="evidence" value="ECO:0007669"/>
    <property type="project" value="UniProtKB-KW"/>
</dbReference>
<dbReference type="OMA" id="MKYGRIC"/>
<feature type="domain" description="THAP-type" evidence="5">
    <location>
        <begin position="2"/>
        <end position="45"/>
    </location>
</feature>
<organism evidence="6 7">
    <name type="scientific">Tribolium castaneum</name>
    <name type="common">Red flour beetle</name>
    <dbReference type="NCBI Taxonomy" id="7070"/>
    <lineage>
        <taxon>Eukaryota</taxon>
        <taxon>Metazoa</taxon>
        <taxon>Ecdysozoa</taxon>
        <taxon>Arthropoda</taxon>
        <taxon>Hexapoda</taxon>
        <taxon>Insecta</taxon>
        <taxon>Pterygota</taxon>
        <taxon>Neoptera</taxon>
        <taxon>Endopterygota</taxon>
        <taxon>Coleoptera</taxon>
        <taxon>Polyphaga</taxon>
        <taxon>Cucujiformia</taxon>
        <taxon>Tenebrionidae</taxon>
        <taxon>Tenebrionidae incertae sedis</taxon>
        <taxon>Tribolium</taxon>
    </lineage>
</organism>
<dbReference type="AlphaFoldDB" id="A0A139WG81"/>
<evidence type="ECO:0000313" key="7">
    <source>
        <dbReference type="Proteomes" id="UP000007266"/>
    </source>
</evidence>
<dbReference type="GO" id="GO:0003677">
    <property type="term" value="F:DNA binding"/>
    <property type="evidence" value="ECO:0007669"/>
    <property type="project" value="UniProtKB-KW"/>
</dbReference>
<reference evidence="6 7" key="2">
    <citation type="journal article" date="2010" name="Nucleic Acids Res.">
        <title>BeetleBase in 2010: revisions to provide comprehensive genomic information for Tribolium castaneum.</title>
        <authorList>
            <person name="Kim H.S."/>
            <person name="Murphy T."/>
            <person name="Xia J."/>
            <person name="Caragea D."/>
            <person name="Park Y."/>
            <person name="Beeman R.W."/>
            <person name="Lorenzen M.D."/>
            <person name="Butcher S."/>
            <person name="Manak J.R."/>
            <person name="Brown S.J."/>
        </authorList>
    </citation>
    <scope>GENOME REANNOTATION</scope>
    <source>
        <strain evidence="6 7">Georgia GA2</strain>
    </source>
</reference>
<keyword evidence="3" id="KW-0862">Zinc</keyword>
<accession>A0A139WG81</accession>
<evidence type="ECO:0000256" key="3">
    <source>
        <dbReference type="ARBA" id="ARBA00022833"/>
    </source>
</evidence>
<name>A0A139WG81_TRICA</name>
<reference evidence="6 7" key="1">
    <citation type="journal article" date="2008" name="Nature">
        <title>The genome of the model beetle and pest Tribolium castaneum.</title>
        <authorList>
            <consortium name="Tribolium Genome Sequencing Consortium"/>
            <person name="Richards S."/>
            <person name="Gibbs R.A."/>
            <person name="Weinstock G.M."/>
            <person name="Brown S.J."/>
            <person name="Denell R."/>
            <person name="Beeman R.W."/>
            <person name="Gibbs R."/>
            <person name="Beeman R.W."/>
            <person name="Brown S.J."/>
            <person name="Bucher G."/>
            <person name="Friedrich M."/>
            <person name="Grimmelikhuijzen C.J."/>
            <person name="Klingler M."/>
            <person name="Lorenzen M."/>
            <person name="Richards S."/>
            <person name="Roth S."/>
            <person name="Schroder R."/>
            <person name="Tautz D."/>
            <person name="Zdobnov E.M."/>
            <person name="Muzny D."/>
            <person name="Gibbs R.A."/>
            <person name="Weinstock G.M."/>
            <person name="Attaway T."/>
            <person name="Bell S."/>
            <person name="Buhay C.J."/>
            <person name="Chandrabose M.N."/>
            <person name="Chavez D."/>
            <person name="Clerk-Blankenburg K.P."/>
            <person name="Cree A."/>
            <person name="Dao M."/>
            <person name="Davis C."/>
            <person name="Chacko J."/>
            <person name="Dinh H."/>
            <person name="Dugan-Rocha S."/>
            <person name="Fowler G."/>
            <person name="Garner T.T."/>
            <person name="Garnes J."/>
            <person name="Gnirke A."/>
            <person name="Hawes A."/>
            <person name="Hernandez J."/>
            <person name="Hines S."/>
            <person name="Holder M."/>
            <person name="Hume J."/>
            <person name="Jhangiani S.N."/>
            <person name="Joshi V."/>
            <person name="Khan Z.M."/>
            <person name="Jackson L."/>
            <person name="Kovar C."/>
            <person name="Kowis A."/>
            <person name="Lee S."/>
            <person name="Lewis L.R."/>
            <person name="Margolis J."/>
            <person name="Morgan M."/>
            <person name="Nazareth L.V."/>
            <person name="Nguyen N."/>
            <person name="Okwuonu G."/>
            <person name="Parker D."/>
            <person name="Richards S."/>
            <person name="Ruiz S.J."/>
            <person name="Santibanez J."/>
            <person name="Savard J."/>
            <person name="Scherer S.E."/>
            <person name="Schneider B."/>
            <person name="Sodergren E."/>
            <person name="Tautz D."/>
            <person name="Vattahil S."/>
            <person name="Villasana D."/>
            <person name="White C.S."/>
            <person name="Wright R."/>
            <person name="Park Y."/>
            <person name="Beeman R.W."/>
            <person name="Lord J."/>
            <person name="Oppert B."/>
            <person name="Lorenzen M."/>
            <person name="Brown S."/>
            <person name="Wang L."/>
            <person name="Savard J."/>
            <person name="Tautz D."/>
            <person name="Richards S."/>
            <person name="Weinstock G."/>
            <person name="Gibbs R.A."/>
            <person name="Liu Y."/>
            <person name="Worley K."/>
            <person name="Weinstock G."/>
            <person name="Elsik C.G."/>
            <person name="Reese J.T."/>
            <person name="Elhaik E."/>
            <person name="Landan G."/>
            <person name="Graur D."/>
            <person name="Arensburger P."/>
            <person name="Atkinson P."/>
            <person name="Beeman R.W."/>
            <person name="Beidler J."/>
            <person name="Brown S.J."/>
            <person name="Demuth J.P."/>
            <person name="Drury D.W."/>
            <person name="Du Y.Z."/>
            <person name="Fujiwara H."/>
            <person name="Lorenzen M."/>
            <person name="Maselli V."/>
            <person name="Osanai M."/>
            <person name="Park Y."/>
            <person name="Robertson H.M."/>
            <person name="Tu Z."/>
            <person name="Wang J.J."/>
            <person name="Wang S."/>
            <person name="Richards S."/>
            <person name="Song H."/>
            <person name="Zhang L."/>
            <person name="Sodergren E."/>
            <person name="Werner D."/>
            <person name="Stanke M."/>
            <person name="Morgenstern B."/>
            <person name="Solovyev V."/>
            <person name="Kosarev P."/>
            <person name="Brown G."/>
            <person name="Chen H.C."/>
            <person name="Ermolaeva O."/>
            <person name="Hlavina W."/>
            <person name="Kapustin Y."/>
            <person name="Kiryutin B."/>
            <person name="Kitts P."/>
            <person name="Maglott D."/>
            <person name="Pruitt K."/>
            <person name="Sapojnikov V."/>
            <person name="Souvorov A."/>
            <person name="Mackey A.J."/>
            <person name="Waterhouse R.M."/>
            <person name="Wyder S."/>
            <person name="Zdobnov E.M."/>
            <person name="Zdobnov E.M."/>
            <person name="Wyder S."/>
            <person name="Kriventseva E.V."/>
            <person name="Kadowaki T."/>
            <person name="Bork P."/>
            <person name="Aranda M."/>
            <person name="Bao R."/>
            <person name="Beermann A."/>
            <person name="Berns N."/>
            <person name="Bolognesi R."/>
            <person name="Bonneton F."/>
            <person name="Bopp D."/>
            <person name="Brown S.J."/>
            <person name="Bucher G."/>
            <person name="Butts T."/>
            <person name="Chaumot A."/>
            <person name="Denell R.E."/>
            <person name="Ferrier D.E."/>
            <person name="Friedrich M."/>
            <person name="Gordon C.M."/>
            <person name="Jindra M."/>
            <person name="Klingler M."/>
            <person name="Lan Q."/>
            <person name="Lattorff H.M."/>
            <person name="Laudet V."/>
            <person name="von Levetsow C."/>
            <person name="Liu Z."/>
            <person name="Lutz R."/>
            <person name="Lynch J.A."/>
            <person name="da Fonseca R.N."/>
            <person name="Posnien N."/>
            <person name="Reuter R."/>
            <person name="Roth S."/>
            <person name="Savard J."/>
            <person name="Schinko J.B."/>
            <person name="Schmitt C."/>
            <person name="Schoppmeier M."/>
            <person name="Schroder R."/>
            <person name="Shippy T.D."/>
            <person name="Simonnet F."/>
            <person name="Marques-Souza H."/>
            <person name="Tautz D."/>
            <person name="Tomoyasu Y."/>
            <person name="Trauner J."/>
            <person name="Van der Zee M."/>
            <person name="Vervoort M."/>
            <person name="Wittkopp N."/>
            <person name="Wimmer E.A."/>
            <person name="Yang X."/>
            <person name="Jones A.K."/>
            <person name="Sattelle D.B."/>
            <person name="Ebert P.R."/>
            <person name="Nelson D."/>
            <person name="Scott J.G."/>
            <person name="Beeman R.W."/>
            <person name="Muthukrishnan S."/>
            <person name="Kramer K.J."/>
            <person name="Arakane Y."/>
            <person name="Beeman R.W."/>
            <person name="Zhu Q."/>
            <person name="Hogenkamp D."/>
            <person name="Dixit R."/>
            <person name="Oppert B."/>
            <person name="Jiang H."/>
            <person name="Zou Z."/>
            <person name="Marshall J."/>
            <person name="Elpidina E."/>
            <person name="Vinokurov K."/>
            <person name="Oppert C."/>
            <person name="Zou Z."/>
            <person name="Evans J."/>
            <person name="Lu Z."/>
            <person name="Zhao P."/>
            <person name="Sumathipala N."/>
            <person name="Altincicek B."/>
            <person name="Vilcinskas A."/>
            <person name="Williams M."/>
            <person name="Hultmark D."/>
            <person name="Hetru C."/>
            <person name="Jiang H."/>
            <person name="Grimmelikhuijzen C.J."/>
            <person name="Hauser F."/>
            <person name="Cazzamali G."/>
            <person name="Williamson M."/>
            <person name="Park Y."/>
            <person name="Li B."/>
            <person name="Tanaka Y."/>
            <person name="Predel R."/>
            <person name="Neupert S."/>
            <person name="Schachtner J."/>
            <person name="Verleyen P."/>
            <person name="Raible F."/>
            <person name="Bork P."/>
            <person name="Friedrich M."/>
            <person name="Walden K.K."/>
            <person name="Robertson H.M."/>
            <person name="Angeli S."/>
            <person name="Foret S."/>
            <person name="Bucher G."/>
            <person name="Schuetz S."/>
            <person name="Maleszka R."/>
            <person name="Wimmer E.A."/>
            <person name="Beeman R.W."/>
            <person name="Lorenzen M."/>
            <person name="Tomoyasu Y."/>
            <person name="Miller S.C."/>
            <person name="Grossmann D."/>
            <person name="Bucher G."/>
        </authorList>
    </citation>
    <scope>NUCLEOTIDE SEQUENCE [LARGE SCALE GENOMIC DNA]</scope>
    <source>
        <strain evidence="6 7">Georgia GA2</strain>
    </source>
</reference>
<keyword evidence="2" id="KW-0863">Zinc-finger</keyword>
<dbReference type="SUPFAM" id="SSF57716">
    <property type="entry name" value="Glucocorticoid receptor-like (DNA-binding domain)"/>
    <property type="match status" value="1"/>
</dbReference>
<evidence type="ECO:0000256" key="1">
    <source>
        <dbReference type="ARBA" id="ARBA00022723"/>
    </source>
</evidence>
<gene>
    <name evidence="6" type="primary">AUGUSTUS-3.0.2_34745</name>
    <name evidence="6" type="ORF">TcasGA2_TC034745</name>
</gene>
<dbReference type="InterPro" id="IPR006612">
    <property type="entry name" value="THAP_Znf"/>
</dbReference>
<proteinExistence type="predicted"/>
<evidence type="ECO:0000256" key="2">
    <source>
        <dbReference type="ARBA" id="ARBA00022771"/>
    </source>
</evidence>
<evidence type="ECO:0000313" key="6">
    <source>
        <dbReference type="EMBL" id="KYB26904.1"/>
    </source>
</evidence>
<keyword evidence="4" id="KW-0238">DNA-binding</keyword>
<evidence type="ECO:0000259" key="5">
    <source>
        <dbReference type="Pfam" id="PF05485"/>
    </source>
</evidence>
<dbReference type="Pfam" id="PF05485">
    <property type="entry name" value="THAP"/>
    <property type="match status" value="1"/>
</dbReference>
<keyword evidence="7" id="KW-1185">Reference proteome</keyword>
<keyword evidence="1" id="KW-0479">Metal-binding</keyword>
<dbReference type="EMBL" id="KQ971348">
    <property type="protein sequence ID" value="KYB26904.1"/>
    <property type="molecule type" value="Genomic_DNA"/>
</dbReference>
<evidence type="ECO:0000256" key="4">
    <source>
        <dbReference type="ARBA" id="ARBA00023125"/>
    </source>
</evidence>
<dbReference type="Proteomes" id="UP000007266">
    <property type="component" value="Linkage group 6"/>
</dbReference>